<dbReference type="AlphaFoldDB" id="A0A3S4B5M2"/>
<dbReference type="RefSeq" id="WP_207211504.1">
    <property type="nucleotide sequence ID" value="NZ_UWOC01000154.1"/>
</dbReference>
<accession>A0A3S4B5M2</accession>
<proteinExistence type="predicted"/>
<evidence type="ECO:0000313" key="2">
    <source>
        <dbReference type="Proteomes" id="UP000289200"/>
    </source>
</evidence>
<evidence type="ECO:0000313" key="1">
    <source>
        <dbReference type="EMBL" id="VCU09791.1"/>
    </source>
</evidence>
<dbReference type="EMBL" id="UWOC01000154">
    <property type="protein sequence ID" value="VCU09791.1"/>
    <property type="molecule type" value="Genomic_DNA"/>
</dbReference>
<name>A0A3S4B5M2_9BRAD</name>
<reference evidence="2" key="1">
    <citation type="submission" date="2018-10" db="EMBL/GenBank/DDBJ databases">
        <authorList>
            <person name="Peiro R."/>
            <person name="Begona"/>
            <person name="Cbmso G."/>
            <person name="Lopez M."/>
            <person name="Gonzalez S."/>
            <person name="Sacristan E."/>
            <person name="Castillo E."/>
        </authorList>
    </citation>
    <scope>NUCLEOTIDE SEQUENCE [LARGE SCALE GENOMIC DNA]</scope>
</reference>
<gene>
    <name evidence="1" type="ORF">RHODGE_RHODGE_02961</name>
</gene>
<organism evidence="1 2">
    <name type="scientific">Rhodoplanes serenus</name>
    <dbReference type="NCBI Taxonomy" id="200615"/>
    <lineage>
        <taxon>Bacteria</taxon>
        <taxon>Pseudomonadati</taxon>
        <taxon>Pseudomonadota</taxon>
        <taxon>Alphaproteobacteria</taxon>
        <taxon>Hyphomicrobiales</taxon>
        <taxon>Nitrobacteraceae</taxon>
        <taxon>Rhodoplanes</taxon>
    </lineage>
</organism>
<dbReference type="Proteomes" id="UP000289200">
    <property type="component" value="Unassembled WGS sequence"/>
</dbReference>
<protein>
    <submittedName>
        <fullName evidence="1">Uncharacterized protein</fullName>
    </submittedName>
</protein>
<sequence>MGRVAGAQDTAAADRDCAIERSLLDSFLDFRPSARRVRVLDCSMDWNAELAYFVTPKSGPMRPMRTLIDANRALLDDLPFGSRRRPHWAAVARLLLIAAETGSTIDIRLATDSLVRALETEGWMSRVRPDGLPAAVAVAPVPPLPRRRV</sequence>
<keyword evidence="2" id="KW-1185">Reference proteome</keyword>
<comment type="caution">
    <text evidence="1">The sequence shown here is derived from an EMBL/GenBank/DDBJ whole genome shotgun (WGS) entry which is preliminary data.</text>
</comment>